<evidence type="ECO:0000259" key="1">
    <source>
        <dbReference type="PROSITE" id="PS50943"/>
    </source>
</evidence>
<proteinExistence type="predicted"/>
<dbReference type="SMART" id="SM00530">
    <property type="entry name" value="HTH_XRE"/>
    <property type="match status" value="1"/>
</dbReference>
<dbReference type="InterPro" id="IPR001387">
    <property type="entry name" value="Cro/C1-type_HTH"/>
</dbReference>
<name>A0ABW0UT41_9ACTN</name>
<evidence type="ECO:0000313" key="3">
    <source>
        <dbReference type="Proteomes" id="UP001596154"/>
    </source>
</evidence>
<feature type="domain" description="HTH cro/C1-type" evidence="1">
    <location>
        <begin position="20"/>
        <end position="74"/>
    </location>
</feature>
<dbReference type="Gene3D" id="1.10.260.40">
    <property type="entry name" value="lambda repressor-like DNA-binding domains"/>
    <property type="match status" value="1"/>
</dbReference>
<dbReference type="CDD" id="cd00093">
    <property type="entry name" value="HTH_XRE"/>
    <property type="match status" value="1"/>
</dbReference>
<comment type="caution">
    <text evidence="2">The sequence shown here is derived from an EMBL/GenBank/DDBJ whole genome shotgun (WGS) entry which is preliminary data.</text>
</comment>
<gene>
    <name evidence="2" type="ORF">ACFPZJ_18895</name>
</gene>
<dbReference type="RefSeq" id="WP_381022703.1">
    <property type="nucleotide sequence ID" value="NZ_JBHSNY010000006.1"/>
</dbReference>
<dbReference type="SUPFAM" id="SSF47413">
    <property type="entry name" value="lambda repressor-like DNA-binding domains"/>
    <property type="match status" value="1"/>
</dbReference>
<dbReference type="EMBL" id="JBHSNY010000006">
    <property type="protein sequence ID" value="MFC5635822.1"/>
    <property type="molecule type" value="Genomic_DNA"/>
</dbReference>
<dbReference type="PROSITE" id="PS50943">
    <property type="entry name" value="HTH_CROC1"/>
    <property type="match status" value="1"/>
</dbReference>
<keyword evidence="3" id="KW-1185">Reference proteome</keyword>
<dbReference type="Pfam" id="PF13560">
    <property type="entry name" value="HTH_31"/>
    <property type="match status" value="1"/>
</dbReference>
<sequence>MLRDNPEWIIERRRELGERIADLRTAAHYTQESFCETTGLSRRKLQRIESGETDPRYGDLLRIAAALDTRVSVLVD</sequence>
<organism evidence="2 3">
    <name type="scientific">Streptomyces bullii</name>
    <dbReference type="NCBI Taxonomy" id="349910"/>
    <lineage>
        <taxon>Bacteria</taxon>
        <taxon>Bacillati</taxon>
        <taxon>Actinomycetota</taxon>
        <taxon>Actinomycetes</taxon>
        <taxon>Kitasatosporales</taxon>
        <taxon>Streptomycetaceae</taxon>
        <taxon>Streptomyces</taxon>
    </lineage>
</organism>
<accession>A0ABW0UT41</accession>
<reference evidence="3" key="1">
    <citation type="journal article" date="2019" name="Int. J. Syst. Evol. Microbiol.">
        <title>The Global Catalogue of Microorganisms (GCM) 10K type strain sequencing project: providing services to taxonomists for standard genome sequencing and annotation.</title>
        <authorList>
            <consortium name="The Broad Institute Genomics Platform"/>
            <consortium name="The Broad Institute Genome Sequencing Center for Infectious Disease"/>
            <person name="Wu L."/>
            <person name="Ma J."/>
        </authorList>
    </citation>
    <scope>NUCLEOTIDE SEQUENCE [LARGE SCALE GENOMIC DNA]</scope>
    <source>
        <strain evidence="3">CGMCC 4.7248</strain>
    </source>
</reference>
<protein>
    <submittedName>
        <fullName evidence="2">Helix-turn-helix domain-containing protein</fullName>
    </submittedName>
</protein>
<dbReference type="InterPro" id="IPR010982">
    <property type="entry name" value="Lambda_DNA-bd_dom_sf"/>
</dbReference>
<evidence type="ECO:0000313" key="2">
    <source>
        <dbReference type="EMBL" id="MFC5635822.1"/>
    </source>
</evidence>
<dbReference type="Proteomes" id="UP001596154">
    <property type="component" value="Unassembled WGS sequence"/>
</dbReference>